<feature type="transmembrane region" description="Helical" evidence="1">
    <location>
        <begin position="87"/>
        <end position="107"/>
    </location>
</feature>
<sequence>MSDETYNATGSTADRAVETLHRIDDKVAMLRKQRLEDPDSATDKLIKSVLPAITGMVAGKLFQVTWDRAQARRKASSGESSSNAKGLMMNIAFAAASAALGAVISTLSDRGSQALVDFRHRKHHR</sequence>
<comment type="caution">
    <text evidence="2">The sequence shown here is derived from an EMBL/GenBank/DDBJ whole genome shotgun (WGS) entry which is preliminary data.</text>
</comment>
<keyword evidence="1" id="KW-1133">Transmembrane helix</keyword>
<dbReference type="EMBL" id="ABYS02000004">
    <property type="protein sequence ID" value="EEP20929.1"/>
    <property type="molecule type" value="Genomic_DNA"/>
</dbReference>
<dbReference type="STRING" id="1683.Bang102_002175"/>
<dbReference type="eggNOG" id="ENOG5031Y80">
    <property type="taxonomic scope" value="Bacteria"/>
</dbReference>
<evidence type="ECO:0008006" key="4">
    <source>
        <dbReference type="Google" id="ProtNLM"/>
    </source>
</evidence>
<dbReference type="Pfam" id="PF14019">
    <property type="entry name" value="DUF4235"/>
    <property type="match status" value="1"/>
</dbReference>
<name>C4FD98_9BIFI</name>
<protein>
    <recommendedName>
        <fullName evidence="4">DUF4235 domain-containing protein</fullName>
    </recommendedName>
</protein>
<dbReference type="RefSeq" id="WP_003825349.1">
    <property type="nucleotide sequence ID" value="NZ_AP012322.1"/>
</dbReference>
<organism evidence="2 3">
    <name type="scientific">Bifidobacterium angulatum DSM 20098 = JCM 7096</name>
    <dbReference type="NCBI Taxonomy" id="518635"/>
    <lineage>
        <taxon>Bacteria</taxon>
        <taxon>Bacillati</taxon>
        <taxon>Actinomycetota</taxon>
        <taxon>Actinomycetes</taxon>
        <taxon>Bifidobacteriales</taxon>
        <taxon>Bifidobacteriaceae</taxon>
        <taxon>Bifidobacterium</taxon>
    </lineage>
</organism>
<dbReference type="HOGENOM" id="CLU_120898_0_0_11"/>
<keyword evidence="1" id="KW-0812">Transmembrane</keyword>
<evidence type="ECO:0000313" key="3">
    <source>
        <dbReference type="Proteomes" id="UP000006408"/>
    </source>
</evidence>
<dbReference type="PATRIC" id="fig|518635.7.peg.257"/>
<reference evidence="2" key="1">
    <citation type="submission" date="2009-04" db="EMBL/GenBank/DDBJ databases">
        <authorList>
            <person name="Weinstock G."/>
            <person name="Sodergren E."/>
            <person name="Clifton S."/>
            <person name="Fulton L."/>
            <person name="Fulton B."/>
            <person name="Courtney L."/>
            <person name="Fronick C."/>
            <person name="Harrison M."/>
            <person name="Strong C."/>
            <person name="Farmer C."/>
            <person name="Delahaunty K."/>
            <person name="Markovic C."/>
            <person name="Hall O."/>
            <person name="Minx P."/>
            <person name="Tomlinson C."/>
            <person name="Mitreva M."/>
            <person name="Nelson J."/>
            <person name="Hou S."/>
            <person name="Wollam A."/>
            <person name="Pepin K.H."/>
            <person name="Johnson M."/>
            <person name="Bhonagiri V."/>
            <person name="Nash W.E."/>
            <person name="Warren W."/>
            <person name="Chinwalla A."/>
            <person name="Mardis E.R."/>
            <person name="Wilson R.K."/>
        </authorList>
    </citation>
    <scope>NUCLEOTIDE SEQUENCE [LARGE SCALE GENOMIC DNA]</scope>
    <source>
        <strain evidence="2">DSM 20098</strain>
    </source>
</reference>
<keyword evidence="1" id="KW-0472">Membrane</keyword>
<dbReference type="InterPro" id="IPR025329">
    <property type="entry name" value="DUF4235"/>
</dbReference>
<dbReference type="GeneID" id="42864387"/>
<keyword evidence="3" id="KW-1185">Reference proteome</keyword>
<evidence type="ECO:0000313" key="2">
    <source>
        <dbReference type="EMBL" id="EEP20929.1"/>
    </source>
</evidence>
<gene>
    <name evidence="2" type="ORF">BIFANG_02281</name>
</gene>
<accession>C4FD98</accession>
<evidence type="ECO:0000256" key="1">
    <source>
        <dbReference type="SAM" id="Phobius"/>
    </source>
</evidence>
<proteinExistence type="predicted"/>
<dbReference type="AlphaFoldDB" id="C4FD98"/>
<dbReference type="Proteomes" id="UP000006408">
    <property type="component" value="Unassembled WGS sequence"/>
</dbReference>